<organism evidence="2 3">
    <name type="scientific">Dentiscutata erythropus</name>
    <dbReference type="NCBI Taxonomy" id="1348616"/>
    <lineage>
        <taxon>Eukaryota</taxon>
        <taxon>Fungi</taxon>
        <taxon>Fungi incertae sedis</taxon>
        <taxon>Mucoromycota</taxon>
        <taxon>Glomeromycotina</taxon>
        <taxon>Glomeromycetes</taxon>
        <taxon>Diversisporales</taxon>
        <taxon>Gigasporaceae</taxon>
        <taxon>Dentiscutata</taxon>
    </lineage>
</organism>
<feature type="region of interest" description="Disordered" evidence="1">
    <location>
        <begin position="1"/>
        <end position="40"/>
    </location>
</feature>
<evidence type="ECO:0000313" key="2">
    <source>
        <dbReference type="EMBL" id="CAG8655085.1"/>
    </source>
</evidence>
<evidence type="ECO:0000256" key="1">
    <source>
        <dbReference type="SAM" id="MobiDB-lite"/>
    </source>
</evidence>
<reference evidence="2" key="1">
    <citation type="submission" date="2021-06" db="EMBL/GenBank/DDBJ databases">
        <authorList>
            <person name="Kallberg Y."/>
            <person name="Tangrot J."/>
            <person name="Rosling A."/>
        </authorList>
    </citation>
    <scope>NUCLEOTIDE SEQUENCE</scope>
    <source>
        <strain evidence="2">MA453B</strain>
    </source>
</reference>
<sequence length="335" mass="39928">MSASTSQNEDFIVEVTTEEKEPEERESEEKESEEKEYEDKENELIKYCTISPEESELDKFHNLIEPWLCDSNANLYIPQNWFYLDEKKEKILLIGNHSIQVWYNRGPEKGPRKRSLEFIHVPFPQLDNWVDKTMKVIDIKYCIGKFNLKIQIEDAEGTLQIKQIKIEDEYDIINVVRDHELVNDILSFGKLVHIPQYFSWSDSTMLACFLEYYSNNAVRNIGWMNTVVDIIPKLYRHVEKIIKKQSDAFSDAVKNSKPGVYRFQIDYIHEFALLEKSLELNNLVSKFNDKIRAKNIRKMKSKPFPYIQMLNKSELESWSIEDCKFIWEEYWFLED</sequence>
<accession>A0A9N9E0G8</accession>
<dbReference type="AlphaFoldDB" id="A0A9N9E0G8"/>
<dbReference type="Proteomes" id="UP000789405">
    <property type="component" value="Unassembled WGS sequence"/>
</dbReference>
<dbReference type="OrthoDB" id="2448374at2759"/>
<gene>
    <name evidence="2" type="ORF">DERYTH_LOCUS10396</name>
</gene>
<protein>
    <submittedName>
        <fullName evidence="2">1908_t:CDS:1</fullName>
    </submittedName>
</protein>
<feature type="compositionally biased region" description="Acidic residues" evidence="1">
    <location>
        <begin position="24"/>
        <end position="40"/>
    </location>
</feature>
<proteinExistence type="predicted"/>
<comment type="caution">
    <text evidence="2">The sequence shown here is derived from an EMBL/GenBank/DDBJ whole genome shotgun (WGS) entry which is preliminary data.</text>
</comment>
<dbReference type="EMBL" id="CAJVPY010006032">
    <property type="protein sequence ID" value="CAG8655085.1"/>
    <property type="molecule type" value="Genomic_DNA"/>
</dbReference>
<evidence type="ECO:0000313" key="3">
    <source>
        <dbReference type="Proteomes" id="UP000789405"/>
    </source>
</evidence>
<keyword evidence="3" id="KW-1185">Reference proteome</keyword>
<name>A0A9N9E0G8_9GLOM</name>